<evidence type="ECO:0000313" key="3">
    <source>
        <dbReference type="Proteomes" id="UP000198546"/>
    </source>
</evidence>
<dbReference type="GO" id="GO:0016646">
    <property type="term" value="F:oxidoreductase activity, acting on the CH-NH group of donors, NAD or NADP as acceptor"/>
    <property type="evidence" value="ECO:0007669"/>
    <property type="project" value="UniProtKB-ARBA"/>
</dbReference>
<dbReference type="InterPro" id="IPR002563">
    <property type="entry name" value="Flavin_Rdtase-like_dom"/>
</dbReference>
<dbReference type="InterPro" id="IPR012349">
    <property type="entry name" value="Split_barrel_FMN-bd"/>
</dbReference>
<organism evidence="2 3">
    <name type="scientific">Auraticoccus monumenti</name>
    <dbReference type="NCBI Taxonomy" id="675864"/>
    <lineage>
        <taxon>Bacteria</taxon>
        <taxon>Bacillati</taxon>
        <taxon>Actinomycetota</taxon>
        <taxon>Actinomycetes</taxon>
        <taxon>Propionibacteriales</taxon>
        <taxon>Propionibacteriaceae</taxon>
        <taxon>Auraticoccus</taxon>
    </lineage>
</organism>
<dbReference type="SMART" id="SM00903">
    <property type="entry name" value="Flavin_Reduct"/>
    <property type="match status" value="1"/>
</dbReference>
<keyword evidence="3" id="KW-1185">Reference proteome</keyword>
<dbReference type="GO" id="GO:0010181">
    <property type="term" value="F:FMN binding"/>
    <property type="evidence" value="ECO:0007669"/>
    <property type="project" value="InterPro"/>
</dbReference>
<gene>
    <name evidence="2" type="ORF">SAMN04489747_3433</name>
</gene>
<dbReference type="Gene3D" id="2.30.110.10">
    <property type="entry name" value="Electron Transport, Fmn-binding Protein, Chain A"/>
    <property type="match status" value="1"/>
</dbReference>
<dbReference type="STRING" id="675864.SAMN04489747_3433"/>
<reference evidence="2 3" key="1">
    <citation type="submission" date="2016-10" db="EMBL/GenBank/DDBJ databases">
        <authorList>
            <person name="de Groot N.N."/>
        </authorList>
    </citation>
    <scope>NUCLEOTIDE SEQUENCE [LARGE SCALE GENOMIC DNA]</scope>
    <source>
        <strain evidence="2 3">MON 2.2</strain>
    </source>
</reference>
<name>A0A1G7CZM9_9ACTN</name>
<evidence type="ECO:0000313" key="2">
    <source>
        <dbReference type="EMBL" id="SDE44747.1"/>
    </source>
</evidence>
<dbReference type="AlphaFoldDB" id="A0A1G7CZM9"/>
<dbReference type="EMBL" id="LT629688">
    <property type="protein sequence ID" value="SDE44747.1"/>
    <property type="molecule type" value="Genomic_DNA"/>
</dbReference>
<feature type="domain" description="Flavin reductase like" evidence="1">
    <location>
        <begin position="34"/>
        <end position="181"/>
    </location>
</feature>
<evidence type="ECO:0000259" key="1">
    <source>
        <dbReference type="SMART" id="SM00903"/>
    </source>
</evidence>
<dbReference type="Proteomes" id="UP000198546">
    <property type="component" value="Chromosome i"/>
</dbReference>
<dbReference type="Pfam" id="PF01613">
    <property type="entry name" value="Flavin_Reduct"/>
    <property type="match status" value="1"/>
</dbReference>
<proteinExistence type="predicted"/>
<sequence>MPVLLDGHTGRVTIHSEHPFATPDSERSPLRRLRGRLPQAVTVWTTGAGAAREGWTLSSVLVADGEPGEVLGLLDPDSDLAAELDPGTALVVNVLDAGQRAVADAFARVAPSPGGPFRTGDWEQGPHGPRLLGAQGWLGVRVLDGPEVHVGWSLLVRAVVETVELDADRSTLVHTRGRYSAG</sequence>
<dbReference type="SUPFAM" id="SSF50475">
    <property type="entry name" value="FMN-binding split barrel"/>
    <property type="match status" value="1"/>
</dbReference>
<protein>
    <submittedName>
        <fullName evidence="2">NADH-FMN oxidoreductase RutF, flavin reductase (DIM6/NTAB) family</fullName>
    </submittedName>
</protein>
<accession>A0A1G7CZM9</accession>